<gene>
    <name evidence="4" type="ORF">CYMTET_12137</name>
</gene>
<dbReference type="Pfam" id="PF08711">
    <property type="entry name" value="Med26"/>
    <property type="match status" value="1"/>
</dbReference>
<feature type="region of interest" description="Disordered" evidence="2">
    <location>
        <begin position="429"/>
        <end position="466"/>
    </location>
</feature>
<evidence type="ECO:0000259" key="3">
    <source>
        <dbReference type="PROSITE" id="PS51319"/>
    </source>
</evidence>
<comment type="subcellular location">
    <subcellularLocation>
        <location evidence="1">Nucleus</location>
    </subcellularLocation>
</comment>
<keyword evidence="1" id="KW-0539">Nucleus</keyword>
<comment type="caution">
    <text evidence="4">The sequence shown here is derived from an EMBL/GenBank/DDBJ whole genome shotgun (WGS) entry which is preliminary data.</text>
</comment>
<dbReference type="Gene3D" id="1.20.930.10">
    <property type="entry name" value="Conserved domain common to transcription factors TFIIS, elongin A, CRSP70"/>
    <property type="match status" value="1"/>
</dbReference>
<evidence type="ECO:0000256" key="2">
    <source>
        <dbReference type="SAM" id="MobiDB-lite"/>
    </source>
</evidence>
<proteinExistence type="predicted"/>
<organism evidence="4 5">
    <name type="scientific">Cymbomonas tetramitiformis</name>
    <dbReference type="NCBI Taxonomy" id="36881"/>
    <lineage>
        <taxon>Eukaryota</taxon>
        <taxon>Viridiplantae</taxon>
        <taxon>Chlorophyta</taxon>
        <taxon>Pyramimonadophyceae</taxon>
        <taxon>Pyramimonadales</taxon>
        <taxon>Pyramimonadaceae</taxon>
        <taxon>Cymbomonas</taxon>
    </lineage>
</organism>
<dbReference type="InterPro" id="IPR035441">
    <property type="entry name" value="TFIIS/LEDGF_dom_sf"/>
</dbReference>
<dbReference type="EMBL" id="LGRX02004580">
    <property type="protein sequence ID" value="KAK3280004.1"/>
    <property type="molecule type" value="Genomic_DNA"/>
</dbReference>
<sequence length="603" mass="66264">MRPVQNDQVQLQTTYIGFWNKRVSDDRSKKELVYAVESSGKRTLAVLGLQQGDKREYIRAPSFKVPQRQPDLPRPCRNKGQLRQWLADLGAQKEFLEDPQVEERAEDGNISRPGDPRQLLVVGRSSGSGIQSRERTQQAASMHVAGDGDINPTEQTCDAHAKDGRKGSPLCGYRSELETFLDGRKRIKVFLRDEAGGWGDKAAAVVEERRGVRRSMAYRFCHAAAHGAGSPEENILLAKATSTLEVLAAQPPVATAPLSTAGPQIADKVFSVLDPVDAMPLLERCGAACVGIAPYEDHDSNSDDSDKDGVEAMAKEFVLYDLNELKEHAVYPLLSGSPRAFIRESALSPAQACSPPDGGIPSTVEASPHAGPLQSTSPAGFSDRNAAVPSPDMRRGQTPLEMIHKVAPEQGRARLTARPGHYLLARHNSARTKPASSAELMPPPAKRSSSEAGLVRRGPGRPPKKKKKFLAYIPTSIPQLGRPLQEWTNCKPEASQLGRFQEWGKQLQRAICEDGELLFGGRLRNTHMPPVKWIHPNKVLEILRQLEGAEVTLELLESSKIAEPVAMLRGNRRFPEIMERASHIVSKWRAMLEAVIGTLTNYE</sequence>
<keyword evidence="5" id="KW-1185">Reference proteome</keyword>
<evidence type="ECO:0000313" key="4">
    <source>
        <dbReference type="EMBL" id="KAK3280004.1"/>
    </source>
</evidence>
<dbReference type="GO" id="GO:0005634">
    <property type="term" value="C:nucleus"/>
    <property type="evidence" value="ECO:0007669"/>
    <property type="project" value="UniProtKB-SubCell"/>
</dbReference>
<dbReference type="AlphaFoldDB" id="A0AAE0GKP3"/>
<dbReference type="SUPFAM" id="SSF47676">
    <property type="entry name" value="Conserved domain common to transcription factors TFIIS, elongin A, CRSP70"/>
    <property type="match status" value="1"/>
</dbReference>
<feature type="region of interest" description="Disordered" evidence="2">
    <location>
        <begin position="352"/>
        <end position="396"/>
    </location>
</feature>
<dbReference type="PROSITE" id="PS51319">
    <property type="entry name" value="TFIIS_N"/>
    <property type="match status" value="1"/>
</dbReference>
<dbReference type="InterPro" id="IPR017923">
    <property type="entry name" value="TFIIS_N"/>
</dbReference>
<name>A0AAE0GKP3_9CHLO</name>
<evidence type="ECO:0000256" key="1">
    <source>
        <dbReference type="PROSITE-ProRule" id="PRU00649"/>
    </source>
</evidence>
<reference evidence="4 5" key="1">
    <citation type="journal article" date="2015" name="Genome Biol. Evol.">
        <title>Comparative Genomics of a Bacterivorous Green Alga Reveals Evolutionary Causalities and Consequences of Phago-Mixotrophic Mode of Nutrition.</title>
        <authorList>
            <person name="Burns J.A."/>
            <person name="Paasch A."/>
            <person name="Narechania A."/>
            <person name="Kim E."/>
        </authorList>
    </citation>
    <scope>NUCLEOTIDE SEQUENCE [LARGE SCALE GENOMIC DNA]</scope>
    <source>
        <strain evidence="4 5">PLY_AMNH</strain>
    </source>
</reference>
<evidence type="ECO:0000313" key="5">
    <source>
        <dbReference type="Proteomes" id="UP001190700"/>
    </source>
</evidence>
<feature type="domain" description="TFIIS N-terminal" evidence="3">
    <location>
        <begin position="515"/>
        <end position="595"/>
    </location>
</feature>
<dbReference type="Proteomes" id="UP001190700">
    <property type="component" value="Unassembled WGS sequence"/>
</dbReference>
<accession>A0AAE0GKP3</accession>
<protein>
    <recommendedName>
        <fullName evidence="3">TFIIS N-terminal domain-containing protein</fullName>
    </recommendedName>
</protein>
<feature type="region of interest" description="Disordered" evidence="2">
    <location>
        <begin position="103"/>
        <end position="165"/>
    </location>
</feature>